<gene>
    <name evidence="3" type="ordered locus">TREPR_2415</name>
</gene>
<dbReference type="CDD" id="cd02869">
    <property type="entry name" value="PseudoU_synth_RluA_like"/>
    <property type="match status" value="1"/>
</dbReference>
<dbReference type="EMBL" id="CP001843">
    <property type="protein sequence ID" value="AEF85242.1"/>
    <property type="molecule type" value="Genomic_DNA"/>
</dbReference>
<evidence type="ECO:0000313" key="4">
    <source>
        <dbReference type="Proteomes" id="UP000009223"/>
    </source>
</evidence>
<organism evidence="3 4">
    <name type="scientific">Treponema primitia (strain ATCC BAA-887 / DSM 12427 / ZAS-2)</name>
    <dbReference type="NCBI Taxonomy" id="545694"/>
    <lineage>
        <taxon>Bacteria</taxon>
        <taxon>Pseudomonadati</taxon>
        <taxon>Spirochaetota</taxon>
        <taxon>Spirochaetia</taxon>
        <taxon>Spirochaetales</taxon>
        <taxon>Treponemataceae</taxon>
        <taxon>Treponema</taxon>
    </lineage>
</organism>
<dbReference type="GO" id="GO:0009982">
    <property type="term" value="F:pseudouridine synthase activity"/>
    <property type="evidence" value="ECO:0007669"/>
    <property type="project" value="InterPro"/>
</dbReference>
<comment type="similarity">
    <text evidence="1">Belongs to the pseudouridine synthase RluA family.</text>
</comment>
<reference evidence="3 4" key="2">
    <citation type="journal article" date="2011" name="ISME J.">
        <title>RNA-seq reveals cooperative metabolic interactions between two termite-gut spirochete species in co-culture.</title>
        <authorList>
            <person name="Rosenthal A.Z."/>
            <person name="Matson E.G."/>
            <person name="Eldar A."/>
            <person name="Leadbetter J.R."/>
        </authorList>
    </citation>
    <scope>NUCLEOTIDE SEQUENCE [LARGE SCALE GENOMIC DNA]</scope>
    <source>
        <strain evidence="4">ATCC BAA-887 / DSM 12427 / ZAS-2</strain>
    </source>
</reference>
<dbReference type="RefSeq" id="WP_015707790.1">
    <property type="nucleotide sequence ID" value="NC_015578.1"/>
</dbReference>
<dbReference type="OrthoDB" id="128480at2"/>
<accession>F5YHG5</accession>
<dbReference type="eggNOG" id="COG0564">
    <property type="taxonomic scope" value="Bacteria"/>
</dbReference>
<evidence type="ECO:0000313" key="3">
    <source>
        <dbReference type="EMBL" id="AEF85242.1"/>
    </source>
</evidence>
<dbReference type="PANTHER" id="PTHR21600:SF87">
    <property type="entry name" value="RNA PSEUDOURIDYLATE SYNTHASE DOMAIN-CONTAINING PROTEIN 1"/>
    <property type="match status" value="1"/>
</dbReference>
<dbReference type="Gene3D" id="3.30.2350.10">
    <property type="entry name" value="Pseudouridine synthase"/>
    <property type="match status" value="1"/>
</dbReference>
<dbReference type="PANTHER" id="PTHR21600">
    <property type="entry name" value="MITOCHONDRIAL RNA PSEUDOURIDINE SYNTHASE"/>
    <property type="match status" value="1"/>
</dbReference>
<keyword evidence="3" id="KW-0413">Isomerase</keyword>
<keyword evidence="4" id="KW-1185">Reference proteome</keyword>
<dbReference type="HOGENOM" id="CLU_016902_11_2_12"/>
<dbReference type="Proteomes" id="UP000009223">
    <property type="component" value="Chromosome"/>
</dbReference>
<dbReference type="InterPro" id="IPR020103">
    <property type="entry name" value="PsdUridine_synth_cat_dom_sf"/>
</dbReference>
<dbReference type="GO" id="GO:0000455">
    <property type="term" value="P:enzyme-directed rRNA pseudouridine synthesis"/>
    <property type="evidence" value="ECO:0007669"/>
    <property type="project" value="TreeGrafter"/>
</dbReference>
<name>F5YHG5_TREPZ</name>
<evidence type="ECO:0000259" key="2">
    <source>
        <dbReference type="Pfam" id="PF00849"/>
    </source>
</evidence>
<dbReference type="SUPFAM" id="SSF55120">
    <property type="entry name" value="Pseudouridine synthase"/>
    <property type="match status" value="1"/>
</dbReference>
<dbReference type="Pfam" id="PF00849">
    <property type="entry name" value="PseudoU_synth_2"/>
    <property type="match status" value="1"/>
</dbReference>
<feature type="domain" description="Pseudouridine synthase RsuA/RluA-like" evidence="2">
    <location>
        <begin position="20"/>
        <end position="216"/>
    </location>
</feature>
<dbReference type="EC" id="5.4.99.-" evidence="3"/>
<dbReference type="InterPro" id="IPR050188">
    <property type="entry name" value="RluA_PseudoU_synthase"/>
</dbReference>
<protein>
    <submittedName>
        <fullName evidence="3">Ribosomal large subunit pseudouridine synthase D</fullName>
        <ecNumber evidence="3">5.4.99.-</ecNumber>
    </submittedName>
</protein>
<dbReference type="STRING" id="545694.TREPR_2415"/>
<dbReference type="KEGG" id="tpi:TREPR_2415"/>
<dbReference type="InterPro" id="IPR006145">
    <property type="entry name" value="PsdUridine_synth_RsuA/RluA"/>
</dbReference>
<sequence length="277" mass="30108">MTPSTWFPEAPAVLAETRSFIVICKPPFMHSAPLKDSPGNTLLDWCAGLYPEVRLPGKPGEVTWEGGLLHRLDFETHGLVLIARTAEALAALKEQQARGTFAKEYGALSAPFPPPPLPGFPERPEIPTPPFAVESAFRPYGPGRAAVRPIVSGGGITRQKPRPKPALDQGAPYRTEVLEMNETSCLVGEVGAGKRALYFRLRITRGFRHQIRCHLAWLGYPILNDRLYGSLPAKGVETGVGQAGPEGYLALRAQGISFLDPLSGEPCSYTLPPLYQT</sequence>
<proteinExistence type="inferred from homology"/>
<evidence type="ECO:0000256" key="1">
    <source>
        <dbReference type="ARBA" id="ARBA00010876"/>
    </source>
</evidence>
<dbReference type="AlphaFoldDB" id="F5YHG5"/>
<dbReference type="GO" id="GO:0140098">
    <property type="term" value="F:catalytic activity, acting on RNA"/>
    <property type="evidence" value="ECO:0007669"/>
    <property type="project" value="UniProtKB-ARBA"/>
</dbReference>
<reference evidence="4" key="1">
    <citation type="submission" date="2009-12" db="EMBL/GenBank/DDBJ databases">
        <title>Complete sequence of Treponema primitia strain ZAS-2.</title>
        <authorList>
            <person name="Tetu S.G."/>
            <person name="Matson E."/>
            <person name="Ren Q."/>
            <person name="Seshadri R."/>
            <person name="Elbourne L."/>
            <person name="Hassan K.A."/>
            <person name="Durkin A."/>
            <person name="Radune D."/>
            <person name="Mohamoud Y."/>
            <person name="Shay R."/>
            <person name="Jin S."/>
            <person name="Zhang X."/>
            <person name="Lucey K."/>
            <person name="Ballor N.R."/>
            <person name="Ottesen E."/>
            <person name="Rosenthal R."/>
            <person name="Allen A."/>
            <person name="Leadbetter J.R."/>
            <person name="Paulsen I.T."/>
        </authorList>
    </citation>
    <scope>NUCLEOTIDE SEQUENCE [LARGE SCALE GENOMIC DNA]</scope>
    <source>
        <strain evidence="4">ATCC BAA-887 / DSM 12427 / ZAS-2</strain>
    </source>
</reference>
<dbReference type="GO" id="GO:0003723">
    <property type="term" value="F:RNA binding"/>
    <property type="evidence" value="ECO:0007669"/>
    <property type="project" value="InterPro"/>
</dbReference>